<dbReference type="SUPFAM" id="SSF46565">
    <property type="entry name" value="Chaperone J-domain"/>
    <property type="match status" value="1"/>
</dbReference>
<dbReference type="InterPro" id="IPR036869">
    <property type="entry name" value="J_dom_sf"/>
</dbReference>
<evidence type="ECO:0000313" key="5">
    <source>
        <dbReference type="EMBL" id="REE86191.1"/>
    </source>
</evidence>
<proteinExistence type="predicted"/>
<keyword evidence="2" id="KW-0346">Stress response</keyword>
<evidence type="ECO:0000256" key="2">
    <source>
        <dbReference type="ARBA" id="ARBA00023016"/>
    </source>
</evidence>
<comment type="caution">
    <text evidence="5">The sequence shown here is derived from an EMBL/GenBank/DDBJ whole genome shotgun (WGS) entry which is preliminary data.</text>
</comment>
<keyword evidence="3" id="KW-0812">Transmembrane</keyword>
<dbReference type="RefSeq" id="WP_116189208.1">
    <property type="nucleotide sequence ID" value="NZ_QTTN01000011.1"/>
</dbReference>
<keyword evidence="6" id="KW-1185">Reference proteome</keyword>
<dbReference type="EMBL" id="QTTN01000011">
    <property type="protein sequence ID" value="REE86191.1"/>
    <property type="molecule type" value="Genomic_DNA"/>
</dbReference>
<organism evidence="5 6">
    <name type="scientific">Paenibacillus taihuensis</name>
    <dbReference type="NCBI Taxonomy" id="1156355"/>
    <lineage>
        <taxon>Bacteria</taxon>
        <taxon>Bacillati</taxon>
        <taxon>Bacillota</taxon>
        <taxon>Bacilli</taxon>
        <taxon>Bacillales</taxon>
        <taxon>Paenibacillaceae</taxon>
        <taxon>Paenibacillus</taxon>
    </lineage>
</organism>
<dbReference type="Gene3D" id="3.40.190.10">
    <property type="entry name" value="Periplasmic binding protein-like II"/>
    <property type="match status" value="1"/>
</dbReference>
<gene>
    <name evidence="5" type="ORF">A8990_11188</name>
</gene>
<evidence type="ECO:0000256" key="1">
    <source>
        <dbReference type="ARBA" id="ARBA00022705"/>
    </source>
</evidence>
<dbReference type="PROSITE" id="PS50076">
    <property type="entry name" value="DNAJ_2"/>
    <property type="match status" value="1"/>
</dbReference>
<evidence type="ECO:0000313" key="6">
    <source>
        <dbReference type="Proteomes" id="UP000256304"/>
    </source>
</evidence>
<evidence type="ECO:0000259" key="4">
    <source>
        <dbReference type="PROSITE" id="PS50076"/>
    </source>
</evidence>
<reference evidence="5 6" key="1">
    <citation type="submission" date="2018-08" db="EMBL/GenBank/DDBJ databases">
        <title>Genomic Encyclopedia of Type Strains, Phase III (KMG-III): the genomes of soil and plant-associated and newly described type strains.</title>
        <authorList>
            <person name="Whitman W."/>
        </authorList>
    </citation>
    <scope>NUCLEOTIDE SEQUENCE [LARGE SCALE GENOMIC DNA]</scope>
    <source>
        <strain evidence="5 6">CGMCC 1.10966</strain>
    </source>
</reference>
<sequence>MDDMKQAYELLGLTEGASKEEVEKRYFILLRRDRSNKQREAGEQEDSSSPSLEEINRAYRLILGHEDEKTMEKYNEASYGKYKKMGPTVQKIDHFFSYYKFHVLGVIVLIAAVIYGINAYNNHRQEQAELAKLPPVDVSVSFFGEYFSADGTYPMSDLKPLESKFVSQFPQWKRVVAYFTYVPQEMKSEQDSALMQKSIIDLMMNKADVYIMDKPNFIKLAQDGSLLPLDGDDASKVSFTFKPESALKTVTQDDPTQHVYGVDISGSPLLKDLPVIGKEYIAGIRINGAHHDNAFTFIQKYEDSANAK</sequence>
<dbReference type="Proteomes" id="UP000256304">
    <property type="component" value="Unassembled WGS sequence"/>
</dbReference>
<dbReference type="OrthoDB" id="1738492at2"/>
<dbReference type="GO" id="GO:0006260">
    <property type="term" value="P:DNA replication"/>
    <property type="evidence" value="ECO:0007669"/>
    <property type="project" value="UniProtKB-KW"/>
</dbReference>
<feature type="domain" description="J" evidence="4">
    <location>
        <begin position="6"/>
        <end position="75"/>
    </location>
</feature>
<dbReference type="Gene3D" id="1.10.287.110">
    <property type="entry name" value="DnaJ domain"/>
    <property type="match status" value="1"/>
</dbReference>
<keyword evidence="3" id="KW-0472">Membrane</keyword>
<accession>A0A3D9S1K4</accession>
<feature type="transmembrane region" description="Helical" evidence="3">
    <location>
        <begin position="101"/>
        <end position="120"/>
    </location>
</feature>
<dbReference type="AlphaFoldDB" id="A0A3D9S1K4"/>
<evidence type="ECO:0000256" key="3">
    <source>
        <dbReference type="SAM" id="Phobius"/>
    </source>
</evidence>
<dbReference type="InterPro" id="IPR001623">
    <property type="entry name" value="DnaJ_domain"/>
</dbReference>
<keyword evidence="3" id="KW-1133">Transmembrane helix</keyword>
<name>A0A3D9S1K4_9BACL</name>
<keyword evidence="1" id="KW-0235">DNA replication</keyword>
<protein>
    <recommendedName>
        <fullName evidence="4">J domain-containing protein</fullName>
    </recommendedName>
</protein>